<keyword evidence="3 7" id="KW-0378">Hydrolase</keyword>
<accession>A0A532VA76</accession>
<dbReference type="NCBIfam" id="TIGR01224">
    <property type="entry name" value="hutI"/>
    <property type="match status" value="1"/>
</dbReference>
<dbReference type="SUPFAM" id="SSF51556">
    <property type="entry name" value="Metallo-dependent hydrolases"/>
    <property type="match status" value="1"/>
</dbReference>
<keyword evidence="4 7" id="KW-0369">Histidine metabolism</keyword>
<organism evidence="9 10">
    <name type="scientific">candidate division TA06 bacterium B3_TA06</name>
    <dbReference type="NCBI Taxonomy" id="2012487"/>
    <lineage>
        <taxon>Bacteria</taxon>
        <taxon>Bacteria division TA06</taxon>
    </lineage>
</organism>
<dbReference type="HAMAP" id="MF_00372">
    <property type="entry name" value="HutI"/>
    <property type="match status" value="1"/>
</dbReference>
<comment type="caution">
    <text evidence="9">The sequence shown here is derived from an EMBL/GenBank/DDBJ whole genome shotgun (WGS) entry which is preliminary data.</text>
</comment>
<keyword evidence="7" id="KW-0963">Cytoplasm</keyword>
<evidence type="ECO:0000256" key="6">
    <source>
        <dbReference type="ARBA" id="ARBA00023004"/>
    </source>
</evidence>
<evidence type="ECO:0000256" key="7">
    <source>
        <dbReference type="HAMAP-Rule" id="MF_00372"/>
    </source>
</evidence>
<dbReference type="GO" id="GO:0050480">
    <property type="term" value="F:imidazolonepropionase activity"/>
    <property type="evidence" value="ECO:0007669"/>
    <property type="project" value="UniProtKB-UniRule"/>
</dbReference>
<dbReference type="FunFam" id="3.20.20.140:FF:000007">
    <property type="entry name" value="Imidazolonepropionase"/>
    <property type="match status" value="1"/>
</dbReference>
<feature type="binding site" evidence="7">
    <location>
        <position position="239"/>
    </location>
    <ligand>
        <name>4-imidazolone-5-propanoate</name>
        <dbReference type="ChEBI" id="CHEBI:77893"/>
    </ligand>
</feature>
<comment type="similarity">
    <text evidence="7">Belongs to the metallo-dependent hydrolases superfamily. HutI family.</text>
</comment>
<feature type="binding site" evidence="7">
    <location>
        <position position="311"/>
    </location>
    <ligand>
        <name>Fe(3+)</name>
        <dbReference type="ChEBI" id="CHEBI:29034"/>
    </ligand>
</feature>
<dbReference type="Gene3D" id="2.30.40.10">
    <property type="entry name" value="Urease, subunit C, domain 1"/>
    <property type="match status" value="1"/>
</dbReference>
<dbReference type="PANTHER" id="PTHR42752:SF1">
    <property type="entry name" value="IMIDAZOLONEPROPIONASE-RELATED"/>
    <property type="match status" value="1"/>
</dbReference>
<evidence type="ECO:0000256" key="3">
    <source>
        <dbReference type="ARBA" id="ARBA00022801"/>
    </source>
</evidence>
<dbReference type="UniPathway" id="UPA00379">
    <property type="reaction ID" value="UER00551"/>
</dbReference>
<dbReference type="AlphaFoldDB" id="A0A532VA76"/>
<feature type="domain" description="Amidohydrolase-related" evidence="8">
    <location>
        <begin position="59"/>
        <end position="399"/>
    </location>
</feature>
<name>A0A532VA76_UNCT6</name>
<feature type="binding site" evidence="7">
    <location>
        <position position="68"/>
    </location>
    <ligand>
        <name>Fe(3+)</name>
        <dbReference type="ChEBI" id="CHEBI:29034"/>
    </ligand>
</feature>
<feature type="binding site" evidence="7">
    <location>
        <position position="236"/>
    </location>
    <ligand>
        <name>Zn(2+)</name>
        <dbReference type="ChEBI" id="CHEBI:29105"/>
    </ligand>
</feature>
<evidence type="ECO:0000256" key="5">
    <source>
        <dbReference type="ARBA" id="ARBA00022833"/>
    </source>
</evidence>
<evidence type="ECO:0000256" key="2">
    <source>
        <dbReference type="ARBA" id="ARBA00022723"/>
    </source>
</evidence>
<dbReference type="CDD" id="cd01296">
    <property type="entry name" value="Imidazolone-5PH"/>
    <property type="match status" value="1"/>
</dbReference>
<dbReference type="InterPro" id="IPR032466">
    <property type="entry name" value="Metal_Hydrolase"/>
</dbReference>
<feature type="binding site" evidence="7">
    <location>
        <position position="311"/>
    </location>
    <ligand>
        <name>Zn(2+)</name>
        <dbReference type="ChEBI" id="CHEBI:29105"/>
    </ligand>
</feature>
<feature type="binding site" evidence="7">
    <location>
        <position position="173"/>
    </location>
    <ligand>
        <name>4-imidazolone-5-propanoate</name>
        <dbReference type="ChEBI" id="CHEBI:77893"/>
    </ligand>
</feature>
<evidence type="ECO:0000256" key="1">
    <source>
        <dbReference type="ARBA" id="ARBA00012864"/>
    </source>
</evidence>
<dbReference type="GO" id="GO:0005506">
    <property type="term" value="F:iron ion binding"/>
    <property type="evidence" value="ECO:0007669"/>
    <property type="project" value="UniProtKB-UniRule"/>
</dbReference>
<sequence>MFDLIIRNASQIVTMEGENLGVIEKGSVLLHEGRISKVCTVQEGERCDAEKVLDAEGMVVMPGFVDCHTHLVFAGSRAQEFRRRMGGASYEKIARKGGGILSTVKATRHASFEELYEGGLKWLREMLAWGTTTVEIKSGYGLSLADELKQLTVIRSLAQEVTQTLVPTFLGAHAFPPNVPREEYVEEVIDLMLPEVAEKGLARFVDVFCDSIAFTNEETRKILEKAAELGLGIKLHVDEIEDTGGARLAAELGAISAEHLIKANEEGVRAMAEAGVIPVLLPATTFFLREEARPNVELMRELGMPMAVATDFNPGSSTIFTLPLAAACGSLVDGLTLEESLKGITINAARALGLADEIGSIAPGKYADLLLLEMDTWEELLYLFNRNSIHTVIKRGEVVCAHE</sequence>
<dbReference type="GO" id="GO:0019557">
    <property type="term" value="P:L-histidine catabolic process to glutamate and formate"/>
    <property type="evidence" value="ECO:0007669"/>
    <property type="project" value="UniProtKB-UniPathway"/>
</dbReference>
<dbReference type="EC" id="3.5.2.7" evidence="1 7"/>
<feature type="binding site" evidence="7">
    <location>
        <position position="315"/>
    </location>
    <ligand>
        <name>N-formimidoyl-L-glutamate</name>
        <dbReference type="ChEBI" id="CHEBI:58928"/>
    </ligand>
</feature>
<keyword evidence="5 7" id="KW-0862">Zinc</keyword>
<dbReference type="GO" id="GO:0019556">
    <property type="term" value="P:L-histidine catabolic process to glutamate and formamide"/>
    <property type="evidence" value="ECO:0007669"/>
    <property type="project" value="UniProtKB-UniRule"/>
</dbReference>
<feature type="binding site" evidence="7">
    <location>
        <position position="77"/>
    </location>
    <ligand>
        <name>4-imidazolone-5-propanoate</name>
        <dbReference type="ChEBI" id="CHEBI:77893"/>
    </ligand>
</feature>
<dbReference type="GO" id="GO:0005737">
    <property type="term" value="C:cytoplasm"/>
    <property type="evidence" value="ECO:0007669"/>
    <property type="project" value="UniProtKB-SubCell"/>
</dbReference>
<dbReference type="SUPFAM" id="SSF51338">
    <property type="entry name" value="Composite domain of metallo-dependent hydrolases"/>
    <property type="match status" value="1"/>
</dbReference>
<protein>
    <recommendedName>
        <fullName evidence="1 7">Imidazolonepropionase</fullName>
        <ecNumber evidence="1 7">3.5.2.7</ecNumber>
    </recommendedName>
    <alternativeName>
        <fullName evidence="7">Imidazolone-5-propionate hydrolase</fullName>
    </alternativeName>
</protein>
<dbReference type="PANTHER" id="PTHR42752">
    <property type="entry name" value="IMIDAZOLONEPROPIONASE"/>
    <property type="match status" value="1"/>
</dbReference>
<comment type="catalytic activity">
    <reaction evidence="7">
        <text>4-imidazolone-5-propanoate + H2O = N-formimidoyl-L-glutamate</text>
        <dbReference type="Rhea" id="RHEA:23660"/>
        <dbReference type="ChEBI" id="CHEBI:15377"/>
        <dbReference type="ChEBI" id="CHEBI:58928"/>
        <dbReference type="ChEBI" id="CHEBI:77893"/>
        <dbReference type="EC" id="3.5.2.7"/>
    </reaction>
</comment>
<comment type="subcellular location">
    <subcellularLocation>
        <location evidence="7">Cytoplasm</location>
    </subcellularLocation>
</comment>
<comment type="function">
    <text evidence="7">Catalyzes the hydrolytic cleavage of the carbon-nitrogen bond in imidazolone-5-propanoate to yield N-formimidoyl-L-glutamate. It is the third step in the universal histidine degradation pathway.</text>
</comment>
<proteinExistence type="inferred from homology"/>
<dbReference type="Pfam" id="PF01979">
    <property type="entry name" value="Amidohydro_1"/>
    <property type="match status" value="1"/>
</dbReference>
<evidence type="ECO:0000313" key="9">
    <source>
        <dbReference type="EMBL" id="TKJ44052.1"/>
    </source>
</evidence>
<feature type="binding site" evidence="7">
    <location>
        <position position="140"/>
    </location>
    <ligand>
        <name>N-formimidoyl-L-glutamate</name>
        <dbReference type="ChEBI" id="CHEBI:58928"/>
    </ligand>
</feature>
<evidence type="ECO:0000313" key="10">
    <source>
        <dbReference type="Proteomes" id="UP000317778"/>
    </source>
</evidence>
<dbReference type="Proteomes" id="UP000317778">
    <property type="component" value="Unassembled WGS sequence"/>
</dbReference>
<reference evidence="9 10" key="1">
    <citation type="submission" date="2017-06" db="EMBL/GenBank/DDBJ databases">
        <title>Novel microbial phyla capable of carbon fixation and sulfur reduction in deep-sea sediments.</title>
        <authorList>
            <person name="Huang J."/>
            <person name="Baker B."/>
            <person name="Wang Y."/>
        </authorList>
    </citation>
    <scope>NUCLEOTIDE SEQUENCE [LARGE SCALE GENOMIC DNA]</scope>
    <source>
        <strain evidence="9">B3_TA06</strain>
    </source>
</reference>
<dbReference type="GO" id="GO:0008270">
    <property type="term" value="F:zinc ion binding"/>
    <property type="evidence" value="ECO:0007669"/>
    <property type="project" value="UniProtKB-UniRule"/>
</dbReference>
<feature type="binding site" evidence="7">
    <location>
        <position position="70"/>
    </location>
    <ligand>
        <name>Fe(3+)</name>
        <dbReference type="ChEBI" id="CHEBI:29034"/>
    </ligand>
</feature>
<evidence type="ECO:0000259" key="8">
    <source>
        <dbReference type="Pfam" id="PF01979"/>
    </source>
</evidence>
<feature type="binding site" evidence="7">
    <location>
        <position position="70"/>
    </location>
    <ligand>
        <name>Zn(2+)</name>
        <dbReference type="ChEBI" id="CHEBI:29105"/>
    </ligand>
</feature>
<gene>
    <name evidence="7" type="primary">hutI</name>
    <name evidence="9" type="ORF">CEE36_02665</name>
</gene>
<feature type="binding site" evidence="7">
    <location>
        <position position="68"/>
    </location>
    <ligand>
        <name>Zn(2+)</name>
        <dbReference type="ChEBI" id="CHEBI:29105"/>
    </ligand>
</feature>
<comment type="pathway">
    <text evidence="7">Amino-acid degradation; L-histidine degradation into L-glutamate; N-formimidoyl-L-glutamate from L-histidine: step 3/3.</text>
</comment>
<feature type="binding site" evidence="7">
    <location>
        <position position="140"/>
    </location>
    <ligand>
        <name>4-imidazolone-5-propanoate</name>
        <dbReference type="ChEBI" id="CHEBI:77893"/>
    </ligand>
</feature>
<evidence type="ECO:0000256" key="4">
    <source>
        <dbReference type="ARBA" id="ARBA00022808"/>
    </source>
</evidence>
<feature type="binding site" evidence="7">
    <location>
        <position position="316"/>
    </location>
    <ligand>
        <name>4-imidazolone-5-propanoate</name>
        <dbReference type="ChEBI" id="CHEBI:77893"/>
    </ligand>
</feature>
<feature type="binding site" evidence="7">
    <location>
        <position position="313"/>
    </location>
    <ligand>
        <name>N-formimidoyl-L-glutamate</name>
        <dbReference type="ChEBI" id="CHEBI:58928"/>
    </ligand>
</feature>
<dbReference type="EMBL" id="NJBO01000002">
    <property type="protein sequence ID" value="TKJ44052.1"/>
    <property type="molecule type" value="Genomic_DNA"/>
</dbReference>
<keyword evidence="2 7" id="KW-0479">Metal-binding</keyword>
<keyword evidence="6 7" id="KW-0408">Iron</keyword>
<feature type="binding site" evidence="7">
    <location>
        <position position="236"/>
    </location>
    <ligand>
        <name>Fe(3+)</name>
        <dbReference type="ChEBI" id="CHEBI:29034"/>
    </ligand>
</feature>
<comment type="cofactor">
    <cofactor evidence="7">
        <name>Zn(2+)</name>
        <dbReference type="ChEBI" id="CHEBI:29105"/>
    </cofactor>
    <cofactor evidence="7">
        <name>Fe(3+)</name>
        <dbReference type="ChEBI" id="CHEBI:29034"/>
    </cofactor>
    <text evidence="7">Binds 1 zinc or iron ion per subunit.</text>
</comment>
<dbReference type="InterPro" id="IPR006680">
    <property type="entry name" value="Amidohydro-rel"/>
</dbReference>
<dbReference type="InterPro" id="IPR005920">
    <property type="entry name" value="HutI"/>
</dbReference>
<dbReference type="InterPro" id="IPR011059">
    <property type="entry name" value="Metal-dep_hydrolase_composite"/>
</dbReference>
<dbReference type="Gene3D" id="3.20.20.140">
    <property type="entry name" value="Metal-dependent hydrolases"/>
    <property type="match status" value="1"/>
</dbReference>